<sequence length="183" mass="19478">MKNNSVRNVVAVGIGSAIVMILMRFAVIPTGIPNTNIQTAYGFLALFAGIFGPIPAMLTGLIGHFLNDTMQYGSAWLSWVFCSGCLGLALGFTIDKKALSEGKFGLKETVRFNIVQVVANLIIWGMLAPALDVFIYSEPASKVFTQGWVAGISNAVSVGLIGTLLLKAYTKTQVQSGSLKKDA</sequence>
<comment type="similarity">
    <text evidence="5">Belongs to the UPF0397 family.</text>
</comment>
<evidence type="ECO:0000256" key="3">
    <source>
        <dbReference type="ARBA" id="ARBA00022989"/>
    </source>
</evidence>
<evidence type="ECO:0000313" key="6">
    <source>
        <dbReference type="EMBL" id="MCQ9209436.1"/>
    </source>
</evidence>
<feature type="transmembrane region" description="Helical" evidence="5">
    <location>
        <begin position="114"/>
        <end position="136"/>
    </location>
</feature>
<evidence type="ECO:0000256" key="2">
    <source>
        <dbReference type="ARBA" id="ARBA00022692"/>
    </source>
</evidence>
<dbReference type="InterPro" id="IPR009825">
    <property type="entry name" value="ECF_substrate-spec-like"/>
</dbReference>
<keyword evidence="4 5" id="KW-0472">Membrane</keyword>
<organism evidence="6 7">
    <name type="scientific">Granulicatella seriolae</name>
    <dbReference type="NCBI Taxonomy" id="2967226"/>
    <lineage>
        <taxon>Bacteria</taxon>
        <taxon>Bacillati</taxon>
        <taxon>Bacillota</taxon>
        <taxon>Bacilli</taxon>
        <taxon>Lactobacillales</taxon>
        <taxon>Carnobacteriaceae</taxon>
        <taxon>Granulicatella</taxon>
    </lineage>
</organism>
<proteinExistence type="inferred from homology"/>
<evidence type="ECO:0000313" key="7">
    <source>
        <dbReference type="Proteomes" id="UP001059480"/>
    </source>
</evidence>
<comment type="subcellular location">
    <subcellularLocation>
        <location evidence="5">Cell membrane</location>
        <topology evidence="5">Multi-pass membrane protein</topology>
    </subcellularLocation>
</comment>
<dbReference type="HAMAP" id="MF_01572">
    <property type="entry name" value="UPF0397"/>
    <property type="match status" value="1"/>
</dbReference>
<reference evidence="6" key="1">
    <citation type="submission" date="2022-07" db="EMBL/GenBank/DDBJ databases">
        <authorList>
            <person name="Jung M.-Y."/>
            <person name="Lee M."/>
        </authorList>
    </citation>
    <scope>NUCLEOTIDE SEQUENCE</scope>
    <source>
        <strain evidence="6">S8</strain>
    </source>
</reference>
<evidence type="ECO:0000256" key="4">
    <source>
        <dbReference type="ARBA" id="ARBA00023136"/>
    </source>
</evidence>
<name>A0ABT1WLU0_9LACT</name>
<evidence type="ECO:0000256" key="1">
    <source>
        <dbReference type="ARBA" id="ARBA00022475"/>
    </source>
</evidence>
<keyword evidence="7" id="KW-1185">Reference proteome</keyword>
<gene>
    <name evidence="6" type="ORF">NPA36_02625</name>
</gene>
<keyword evidence="2 5" id="KW-0812">Transmembrane</keyword>
<feature type="transmembrane region" description="Helical" evidence="5">
    <location>
        <begin position="39"/>
        <end position="63"/>
    </location>
</feature>
<dbReference type="Pfam" id="PF07155">
    <property type="entry name" value="ECF-ribofla_trS"/>
    <property type="match status" value="1"/>
</dbReference>
<evidence type="ECO:0000256" key="5">
    <source>
        <dbReference type="HAMAP-Rule" id="MF_01572"/>
    </source>
</evidence>
<dbReference type="NCBIfam" id="NF010182">
    <property type="entry name" value="PRK13661.1"/>
    <property type="match status" value="1"/>
</dbReference>
<dbReference type="PANTHER" id="PTHR37815:SF3">
    <property type="entry name" value="UPF0397 PROTEIN SPR0429"/>
    <property type="match status" value="1"/>
</dbReference>
<keyword evidence="3 5" id="KW-1133">Transmembrane helix</keyword>
<dbReference type="RefSeq" id="WP_256944552.1">
    <property type="nucleotide sequence ID" value="NZ_JANHNZ010000002.1"/>
</dbReference>
<dbReference type="EMBL" id="JANHNZ010000002">
    <property type="protein sequence ID" value="MCQ9209436.1"/>
    <property type="molecule type" value="Genomic_DNA"/>
</dbReference>
<feature type="transmembrane region" description="Helical" evidence="5">
    <location>
        <begin position="6"/>
        <end position="27"/>
    </location>
</feature>
<feature type="transmembrane region" description="Helical" evidence="5">
    <location>
        <begin position="75"/>
        <end position="94"/>
    </location>
</feature>
<accession>A0ABT1WLU0</accession>
<dbReference type="Proteomes" id="UP001059480">
    <property type="component" value="Unassembled WGS sequence"/>
</dbReference>
<protein>
    <recommendedName>
        <fullName evidence="5">UPF0397 protein NPA36_02625</fullName>
    </recommendedName>
</protein>
<reference evidence="6" key="3">
    <citation type="journal article" date="2023" name="Microbiol. Resour. Announc.">
        <title>Draft Genome Sequence of Granulicatella sp. Strain S8, Isolated from a Marine Fish, Seriola quinqueradiata.</title>
        <authorList>
            <person name="Lee M."/>
            <person name="Farooq A."/>
            <person name="Jeong J.B."/>
            <person name="Jung M.Y."/>
        </authorList>
    </citation>
    <scope>NUCLEOTIDE SEQUENCE</scope>
    <source>
        <strain evidence="6">S8</strain>
    </source>
</reference>
<reference evidence="6" key="2">
    <citation type="journal article" date="2023" name="Curr. Microbiol.">
        <title>Granulicatella seriolae sp. nov., a Novel Facultative Anaerobe Isolated from Yellowtail Marine Fish.</title>
        <authorList>
            <person name="Lee M."/>
            <person name="Choi Y.J."/>
            <person name="Farooq A."/>
            <person name="Jeong J.B."/>
            <person name="Jung M.Y."/>
        </authorList>
    </citation>
    <scope>NUCLEOTIDE SEQUENCE</scope>
    <source>
        <strain evidence="6">S8</strain>
    </source>
</reference>
<dbReference type="InterPro" id="IPR022914">
    <property type="entry name" value="UPF0397"/>
</dbReference>
<dbReference type="Gene3D" id="1.10.1760.20">
    <property type="match status" value="1"/>
</dbReference>
<comment type="caution">
    <text evidence="6">The sequence shown here is derived from an EMBL/GenBank/DDBJ whole genome shotgun (WGS) entry which is preliminary data.</text>
</comment>
<dbReference type="PANTHER" id="PTHR37815">
    <property type="entry name" value="UPF0397 PROTEIN BC_2624-RELATED"/>
    <property type="match status" value="1"/>
</dbReference>
<keyword evidence="1 5" id="KW-1003">Cell membrane</keyword>
<feature type="transmembrane region" description="Helical" evidence="5">
    <location>
        <begin position="148"/>
        <end position="166"/>
    </location>
</feature>